<dbReference type="EMBL" id="AP014564">
    <property type="protein sequence ID" value="BAV94316.1"/>
    <property type="molecule type" value="Genomic_DNA"/>
</dbReference>
<dbReference type="PANTHER" id="PTHR37804:SF1">
    <property type="entry name" value="CDAA REGULATORY PROTEIN CDAR"/>
    <property type="match status" value="1"/>
</dbReference>
<dbReference type="InterPro" id="IPR053154">
    <property type="entry name" value="c-di-AMP_regulator"/>
</dbReference>
<keyword evidence="1" id="KW-0472">Membrane</keyword>
<evidence type="ECO:0000256" key="1">
    <source>
        <dbReference type="SAM" id="Phobius"/>
    </source>
</evidence>
<dbReference type="OrthoDB" id="1150187at2"/>
<feature type="transmembrane region" description="Helical" evidence="1">
    <location>
        <begin position="12"/>
        <end position="31"/>
    </location>
</feature>
<dbReference type="KEGG" id="ise:JBKA6_0303"/>
<dbReference type="Gene3D" id="2.170.120.40">
    <property type="entry name" value="YbbR-like domain"/>
    <property type="match status" value="1"/>
</dbReference>
<dbReference type="RefSeq" id="WP_096685194.1">
    <property type="nucleotide sequence ID" value="NZ_AP014564.1"/>
</dbReference>
<gene>
    <name evidence="2" type="ORF">JBKA6_0303</name>
</gene>
<dbReference type="PANTHER" id="PTHR37804">
    <property type="entry name" value="CDAA REGULATORY PROTEIN CDAR"/>
    <property type="match status" value="1"/>
</dbReference>
<accession>A0A1J1E2Q9</accession>
<protein>
    <recommendedName>
        <fullName evidence="4">YbbR-like domain-containing protein</fullName>
    </recommendedName>
</protein>
<evidence type="ECO:0000313" key="2">
    <source>
        <dbReference type="EMBL" id="BAV94316.1"/>
    </source>
</evidence>
<keyword evidence="3" id="KW-1185">Reference proteome</keyword>
<dbReference type="Proteomes" id="UP000243197">
    <property type="component" value="Chromosome"/>
</dbReference>
<organism evidence="2 3">
    <name type="scientific">Ichthyobacterium seriolicida</name>
    <dbReference type="NCBI Taxonomy" id="242600"/>
    <lineage>
        <taxon>Bacteria</taxon>
        <taxon>Pseudomonadati</taxon>
        <taxon>Bacteroidota</taxon>
        <taxon>Flavobacteriia</taxon>
        <taxon>Flavobacteriales</taxon>
        <taxon>Ichthyobacteriaceae</taxon>
        <taxon>Ichthyobacterium</taxon>
    </lineage>
</organism>
<reference evidence="2 3" key="1">
    <citation type="submission" date="2014-03" db="EMBL/GenBank/DDBJ databases">
        <title>complete genome sequence of Flavobacteriaceae bacterium JBKA-6.</title>
        <authorList>
            <person name="Takano T."/>
            <person name="Nakamura Y."/>
            <person name="Takuma S."/>
            <person name="Yasuike M."/>
            <person name="Matsuyama T."/>
            <person name="Sakai T."/>
            <person name="Fujiwara A."/>
            <person name="Kimoto K."/>
            <person name="Fukuda Y."/>
            <person name="Kondo H."/>
            <person name="Hirono I."/>
            <person name="Nakayasu C."/>
        </authorList>
    </citation>
    <scope>NUCLEOTIDE SEQUENCE [LARGE SCALE GENOMIC DNA]</scope>
    <source>
        <strain evidence="2 3">JBKA-6</strain>
    </source>
</reference>
<dbReference type="AlphaFoldDB" id="A0A1J1E2Q9"/>
<keyword evidence="1" id="KW-1133">Transmembrane helix</keyword>
<keyword evidence="1" id="KW-0812">Transmembrane</keyword>
<evidence type="ECO:0000313" key="3">
    <source>
        <dbReference type="Proteomes" id="UP000243197"/>
    </source>
</evidence>
<name>A0A1J1E2Q9_9FLAO</name>
<sequence>MIFLKKDKNDIVKQRKVIAICISVSIFFWVFTKFPKNYTNDITFNVTYTDLPKDKILKSGSIENVTLKIYASGFSFYSHHFSSSPIVLSLKDLKEKNKKNYILLSDNFRFIEKQLGYNEQLIQLQTETDTIWLDLYKKTHKKIPVQIDKDISFLEGYQFIKPMSVTPKEITVSGSQEDVDKINEIAVEKLIKYDINSNFKETLNIIPYLDDYVEYSHNKVLVKGEIDKVTQIKMEVPVRVINVPDSSIYISLFPDKVTVYGNVPISKYKKTNVSDFEVTVNFAHHSNRTEKLIPELTKSPEYIINPRLTPNSVQYIIKK</sequence>
<proteinExistence type="predicted"/>
<evidence type="ECO:0008006" key="4">
    <source>
        <dbReference type="Google" id="ProtNLM"/>
    </source>
</evidence>